<comment type="caution">
    <text evidence="3">The sequence shown here is derived from an EMBL/GenBank/DDBJ whole genome shotgun (WGS) entry which is preliminary data.</text>
</comment>
<proteinExistence type="predicted"/>
<feature type="region of interest" description="Disordered" evidence="1">
    <location>
        <begin position="1"/>
        <end position="31"/>
    </location>
</feature>
<dbReference type="EMBL" id="JBFAQK010000035">
    <property type="protein sequence ID" value="MEV4683638.1"/>
    <property type="molecule type" value="Genomic_DNA"/>
</dbReference>
<dbReference type="Proteomes" id="UP001552521">
    <property type="component" value="Unassembled WGS sequence"/>
</dbReference>
<feature type="transmembrane region" description="Helical" evidence="2">
    <location>
        <begin position="32"/>
        <end position="52"/>
    </location>
</feature>
<evidence type="ECO:0000313" key="3">
    <source>
        <dbReference type="EMBL" id="MEV4683638.1"/>
    </source>
</evidence>
<dbReference type="RefSeq" id="WP_364597402.1">
    <property type="nucleotide sequence ID" value="NZ_JBFAQK010000035.1"/>
</dbReference>
<sequence length="215" mass="23167">MAANPYHPYGPANPYAPVPPPRPARRPSRTTGPLLVTSTVTMGLMAGLFFTFDVSIMPGLARTDDRVYVEAMQNFNQLIDNSGLFALVFIVAFIATTTAAVLDFRRGHRSPALWAAIAASLYLVALLITFSVNIPLNMELAQLGDPAKVTDFALVDKFKGIWETTNIMRTLLCVSALGCLAHCLKLHGRATAAAPAPAAPQAPPPHFPPYAPRTR</sequence>
<evidence type="ECO:0000313" key="4">
    <source>
        <dbReference type="Proteomes" id="UP001552521"/>
    </source>
</evidence>
<evidence type="ECO:0000256" key="1">
    <source>
        <dbReference type="SAM" id="MobiDB-lite"/>
    </source>
</evidence>
<dbReference type="Pfam" id="PF08592">
    <property type="entry name" value="Anthrone_oxy"/>
    <property type="match status" value="1"/>
</dbReference>
<reference evidence="3 4" key="1">
    <citation type="submission" date="2024-06" db="EMBL/GenBank/DDBJ databases">
        <title>The Natural Products Discovery Center: Release of the First 8490 Sequenced Strains for Exploring Actinobacteria Biosynthetic Diversity.</title>
        <authorList>
            <person name="Kalkreuter E."/>
            <person name="Kautsar S.A."/>
            <person name="Yang D."/>
            <person name="Bader C.D."/>
            <person name="Teijaro C.N."/>
            <person name="Fluegel L."/>
            <person name="Davis C.M."/>
            <person name="Simpson J.R."/>
            <person name="Lauterbach L."/>
            <person name="Steele A.D."/>
            <person name="Gui C."/>
            <person name="Meng S."/>
            <person name="Li G."/>
            <person name="Viehrig K."/>
            <person name="Ye F."/>
            <person name="Su P."/>
            <person name="Kiefer A.F."/>
            <person name="Nichols A."/>
            <person name="Cepeda A.J."/>
            <person name="Yan W."/>
            <person name="Fan B."/>
            <person name="Jiang Y."/>
            <person name="Adhikari A."/>
            <person name="Zheng C.-J."/>
            <person name="Schuster L."/>
            <person name="Cowan T.M."/>
            <person name="Smanski M.J."/>
            <person name="Chevrette M.G."/>
            <person name="De Carvalho L.P.S."/>
            <person name="Shen B."/>
        </authorList>
    </citation>
    <scope>NUCLEOTIDE SEQUENCE [LARGE SCALE GENOMIC DNA]</scope>
    <source>
        <strain evidence="3 4">NPDC049344</strain>
    </source>
</reference>
<protein>
    <submittedName>
        <fullName evidence="3">DUF1772 domain-containing protein</fullName>
    </submittedName>
</protein>
<evidence type="ECO:0000256" key="2">
    <source>
        <dbReference type="SAM" id="Phobius"/>
    </source>
</evidence>
<keyword evidence="4" id="KW-1185">Reference proteome</keyword>
<keyword evidence="2" id="KW-0812">Transmembrane</keyword>
<feature type="region of interest" description="Disordered" evidence="1">
    <location>
        <begin position="195"/>
        <end position="215"/>
    </location>
</feature>
<gene>
    <name evidence="3" type="ORF">AB0K36_22950</name>
</gene>
<organism evidence="3 4">
    <name type="scientific">Streptomyces kurssanovii</name>
    <dbReference type="NCBI Taxonomy" id="67312"/>
    <lineage>
        <taxon>Bacteria</taxon>
        <taxon>Bacillati</taxon>
        <taxon>Actinomycetota</taxon>
        <taxon>Actinomycetes</taxon>
        <taxon>Kitasatosporales</taxon>
        <taxon>Streptomycetaceae</taxon>
        <taxon>Streptomyces</taxon>
    </lineage>
</organism>
<feature type="transmembrane region" description="Helical" evidence="2">
    <location>
        <begin position="84"/>
        <end position="104"/>
    </location>
</feature>
<accession>A0ABV3HZC2</accession>
<dbReference type="InterPro" id="IPR013901">
    <property type="entry name" value="Anthrone_oxy"/>
</dbReference>
<feature type="transmembrane region" description="Helical" evidence="2">
    <location>
        <begin position="111"/>
        <end position="132"/>
    </location>
</feature>
<keyword evidence="2" id="KW-1133">Transmembrane helix</keyword>
<name>A0ABV3HZC2_9ACTN</name>
<feature type="compositionally biased region" description="Pro residues" evidence="1">
    <location>
        <begin position="197"/>
        <end position="215"/>
    </location>
</feature>
<keyword evidence="2" id="KW-0472">Membrane</keyword>